<reference evidence="4" key="3">
    <citation type="submission" date="2015-06" db="UniProtKB">
        <authorList>
            <consortium name="EnsemblMetazoa"/>
        </authorList>
    </citation>
    <scope>IDENTIFICATION</scope>
</reference>
<dbReference type="SMART" id="SM00034">
    <property type="entry name" value="CLECT"/>
    <property type="match status" value="1"/>
</dbReference>
<dbReference type="KEGG" id="hro:HELRODRAFT_177110"/>
<keyword evidence="1" id="KW-0732">Signal</keyword>
<dbReference type="OrthoDB" id="441660at2759"/>
<feature type="signal peptide" evidence="1">
    <location>
        <begin position="1"/>
        <end position="20"/>
    </location>
</feature>
<keyword evidence="5" id="KW-1185">Reference proteome</keyword>
<dbReference type="GO" id="GO:0038187">
    <property type="term" value="F:pattern recognition receptor activity"/>
    <property type="evidence" value="ECO:0000318"/>
    <property type="project" value="GO_Central"/>
</dbReference>
<dbReference type="InterPro" id="IPR001304">
    <property type="entry name" value="C-type_lectin-like"/>
</dbReference>
<dbReference type="Gene3D" id="3.10.100.10">
    <property type="entry name" value="Mannose-Binding Protein A, subunit A"/>
    <property type="match status" value="1"/>
</dbReference>
<dbReference type="InterPro" id="IPR050111">
    <property type="entry name" value="C-type_lectin/snaclec_domain"/>
</dbReference>
<dbReference type="InterPro" id="IPR016187">
    <property type="entry name" value="CTDL_fold"/>
</dbReference>
<dbReference type="EnsemblMetazoa" id="HelroT177110">
    <property type="protein sequence ID" value="HelroP177110"/>
    <property type="gene ID" value="HelroG177110"/>
</dbReference>
<dbReference type="PROSITE" id="PS50041">
    <property type="entry name" value="C_TYPE_LECTIN_2"/>
    <property type="match status" value="1"/>
</dbReference>
<dbReference type="PANTHER" id="PTHR22803">
    <property type="entry name" value="MANNOSE, PHOSPHOLIPASE, LECTIN RECEPTOR RELATED"/>
    <property type="match status" value="1"/>
</dbReference>
<dbReference type="STRING" id="6412.T1FB86"/>
<dbReference type="eggNOG" id="KOG4297">
    <property type="taxonomic scope" value="Eukaryota"/>
</dbReference>
<evidence type="ECO:0000313" key="3">
    <source>
        <dbReference type="EMBL" id="ESN98231.1"/>
    </source>
</evidence>
<protein>
    <recommendedName>
        <fullName evidence="2">C-type lectin domain-containing protein</fullName>
    </recommendedName>
</protein>
<gene>
    <name evidence="4" type="primary">20206085</name>
    <name evidence="3" type="ORF">HELRODRAFT_177110</name>
</gene>
<dbReference type="FunCoup" id="T1FB86">
    <property type="interactions" value="42"/>
</dbReference>
<dbReference type="Proteomes" id="UP000015101">
    <property type="component" value="Unassembled WGS sequence"/>
</dbReference>
<dbReference type="InParanoid" id="T1FB86"/>
<dbReference type="EMBL" id="AMQM01005941">
    <property type="status" value="NOT_ANNOTATED_CDS"/>
    <property type="molecule type" value="Genomic_DNA"/>
</dbReference>
<dbReference type="CTD" id="20206085"/>
<dbReference type="HOGENOM" id="CLU_103918_0_0_1"/>
<feature type="chain" id="PRO_5010980423" description="C-type lectin domain-containing protein" evidence="1">
    <location>
        <begin position="21"/>
        <end position="240"/>
    </location>
</feature>
<dbReference type="AlphaFoldDB" id="T1FB86"/>
<dbReference type="EMBL" id="KB097182">
    <property type="protein sequence ID" value="ESN98231.1"/>
    <property type="molecule type" value="Genomic_DNA"/>
</dbReference>
<dbReference type="GeneID" id="20206085"/>
<reference evidence="3 5" key="2">
    <citation type="journal article" date="2013" name="Nature">
        <title>Insights into bilaterian evolution from three spiralian genomes.</title>
        <authorList>
            <person name="Simakov O."/>
            <person name="Marletaz F."/>
            <person name="Cho S.J."/>
            <person name="Edsinger-Gonzales E."/>
            <person name="Havlak P."/>
            <person name="Hellsten U."/>
            <person name="Kuo D.H."/>
            <person name="Larsson T."/>
            <person name="Lv J."/>
            <person name="Arendt D."/>
            <person name="Savage R."/>
            <person name="Osoegawa K."/>
            <person name="de Jong P."/>
            <person name="Grimwood J."/>
            <person name="Chapman J.A."/>
            <person name="Shapiro H."/>
            <person name="Aerts A."/>
            <person name="Otillar R.P."/>
            <person name="Terry A.Y."/>
            <person name="Boore J.L."/>
            <person name="Grigoriev I.V."/>
            <person name="Lindberg D.R."/>
            <person name="Seaver E.C."/>
            <person name="Weisblat D.A."/>
            <person name="Putnam N.H."/>
            <person name="Rokhsar D.S."/>
        </authorList>
    </citation>
    <scope>NUCLEOTIDE SEQUENCE</scope>
</reference>
<evidence type="ECO:0000256" key="1">
    <source>
        <dbReference type="SAM" id="SignalP"/>
    </source>
</evidence>
<accession>T1FB86</accession>
<sequence length="240" mass="27139">MSLISYLISIILLRIGSPCGEPGSQWLNFGQSCYRFSTALASTFEEALNICISMDSLLVSIGSYGENNFIVQKGSGLSTNYWIGMYRIKCLIDEGQHSYWLDGTDFKFSNWLVDEPDENTCCSRIIAQGVWRDKPCNNGYLYICEKPLEIKLPTEKRAIKRLTDKYIVGDSLREVHVKRCSPMHCLSLCMQNWICGGFNMIPELSGGCSCHLKDARSWLTFNTVSKAGAGYWSYPIYGYD</sequence>
<dbReference type="RefSeq" id="XP_009023577.1">
    <property type="nucleotide sequence ID" value="XM_009025329.1"/>
</dbReference>
<dbReference type="SUPFAM" id="SSF56436">
    <property type="entry name" value="C-type lectin-like"/>
    <property type="match status" value="1"/>
</dbReference>
<dbReference type="GO" id="GO:0006955">
    <property type="term" value="P:immune response"/>
    <property type="evidence" value="ECO:0000318"/>
    <property type="project" value="GO_Central"/>
</dbReference>
<organism evidence="4 5">
    <name type="scientific">Helobdella robusta</name>
    <name type="common">Californian leech</name>
    <dbReference type="NCBI Taxonomy" id="6412"/>
    <lineage>
        <taxon>Eukaryota</taxon>
        <taxon>Metazoa</taxon>
        <taxon>Spiralia</taxon>
        <taxon>Lophotrochozoa</taxon>
        <taxon>Annelida</taxon>
        <taxon>Clitellata</taxon>
        <taxon>Hirudinea</taxon>
        <taxon>Rhynchobdellida</taxon>
        <taxon>Glossiphoniidae</taxon>
        <taxon>Helobdella</taxon>
    </lineage>
</organism>
<dbReference type="Pfam" id="PF00059">
    <property type="entry name" value="Lectin_C"/>
    <property type="match status" value="1"/>
</dbReference>
<name>T1FB86_HELRO</name>
<dbReference type="InterPro" id="IPR016186">
    <property type="entry name" value="C-type_lectin-like/link_sf"/>
</dbReference>
<evidence type="ECO:0000313" key="4">
    <source>
        <dbReference type="EnsemblMetazoa" id="HelroP177110"/>
    </source>
</evidence>
<dbReference type="GO" id="GO:0030246">
    <property type="term" value="F:carbohydrate binding"/>
    <property type="evidence" value="ECO:0000318"/>
    <property type="project" value="GO_Central"/>
</dbReference>
<reference evidence="5" key="1">
    <citation type="submission" date="2012-12" db="EMBL/GenBank/DDBJ databases">
        <authorList>
            <person name="Hellsten U."/>
            <person name="Grimwood J."/>
            <person name="Chapman J.A."/>
            <person name="Shapiro H."/>
            <person name="Aerts A."/>
            <person name="Otillar R.P."/>
            <person name="Terry A.Y."/>
            <person name="Boore J.L."/>
            <person name="Simakov O."/>
            <person name="Marletaz F."/>
            <person name="Cho S.-J."/>
            <person name="Edsinger-Gonzales E."/>
            <person name="Havlak P."/>
            <person name="Kuo D.-H."/>
            <person name="Larsson T."/>
            <person name="Lv J."/>
            <person name="Arendt D."/>
            <person name="Savage R."/>
            <person name="Osoegawa K."/>
            <person name="de Jong P."/>
            <person name="Lindberg D.R."/>
            <person name="Seaver E.C."/>
            <person name="Weisblat D.A."/>
            <person name="Putnam N.H."/>
            <person name="Grigoriev I.V."/>
            <person name="Rokhsar D.S."/>
        </authorList>
    </citation>
    <scope>NUCLEOTIDE SEQUENCE</scope>
</reference>
<evidence type="ECO:0000259" key="2">
    <source>
        <dbReference type="PROSITE" id="PS50041"/>
    </source>
</evidence>
<proteinExistence type="predicted"/>
<feature type="domain" description="C-type lectin" evidence="2">
    <location>
        <begin position="29"/>
        <end position="145"/>
    </location>
</feature>
<evidence type="ECO:0000313" key="5">
    <source>
        <dbReference type="Proteomes" id="UP000015101"/>
    </source>
</evidence>
<dbReference type="GO" id="GO:0009897">
    <property type="term" value="C:external side of plasma membrane"/>
    <property type="evidence" value="ECO:0000318"/>
    <property type="project" value="GO_Central"/>
</dbReference>